<keyword evidence="4" id="KW-0068">Autocatalytic cleavage</keyword>
<dbReference type="OrthoDB" id="188713at2759"/>
<gene>
    <name evidence="15" type="primary">LOC114334496</name>
</gene>
<organism evidence="15">
    <name type="scientific">Diabrotica virgifera virgifera</name>
    <name type="common">western corn rootworm</name>
    <dbReference type="NCBI Taxonomy" id="50390"/>
    <lineage>
        <taxon>Eukaryota</taxon>
        <taxon>Metazoa</taxon>
        <taxon>Ecdysozoa</taxon>
        <taxon>Arthropoda</taxon>
        <taxon>Hexapoda</taxon>
        <taxon>Insecta</taxon>
        <taxon>Pterygota</taxon>
        <taxon>Neoptera</taxon>
        <taxon>Endopterygota</taxon>
        <taxon>Coleoptera</taxon>
        <taxon>Polyphaga</taxon>
        <taxon>Cucujiformia</taxon>
        <taxon>Chrysomeloidea</taxon>
        <taxon>Chrysomelidae</taxon>
        <taxon>Galerucinae</taxon>
        <taxon>Diabroticina</taxon>
        <taxon>Diabroticites</taxon>
        <taxon>Diabrotica</taxon>
    </lineage>
</organism>
<dbReference type="FunCoup" id="A0A6P7G745">
    <property type="interactions" value="275"/>
</dbReference>
<feature type="binding site" evidence="12">
    <location>
        <begin position="283"/>
        <end position="286"/>
    </location>
    <ligand>
        <name>substrate</name>
    </ligand>
</feature>
<evidence type="ECO:0000256" key="7">
    <source>
        <dbReference type="ARBA" id="ARBA00066729"/>
    </source>
</evidence>
<evidence type="ECO:0000256" key="6">
    <source>
        <dbReference type="ARBA" id="ARBA00053295"/>
    </source>
</evidence>
<dbReference type="InParanoid" id="A0A6P7G745"/>
<keyword evidence="2" id="KW-0645">Protease</keyword>
<evidence type="ECO:0000256" key="10">
    <source>
        <dbReference type="ARBA" id="ARBA00080645"/>
    </source>
</evidence>
<feature type="binding site" evidence="12">
    <location>
        <begin position="260"/>
        <end position="263"/>
    </location>
    <ligand>
        <name>substrate</name>
    </ligand>
</feature>
<dbReference type="RefSeq" id="XP_028140340.1">
    <property type="nucleotide sequence ID" value="XM_028284539.1"/>
</dbReference>
<dbReference type="GO" id="GO:0006508">
    <property type="term" value="P:proteolysis"/>
    <property type="evidence" value="ECO:0007669"/>
    <property type="project" value="UniProtKB-KW"/>
</dbReference>
<comment type="catalytic activity">
    <reaction evidence="5">
        <text>N(4)-(beta-N-acetyl-D-glucosaminyl)-L-asparagine + H2O = N-acetyl-beta-D-glucosaminylamine + L-aspartate + H(+)</text>
        <dbReference type="Rhea" id="RHEA:11544"/>
        <dbReference type="ChEBI" id="CHEBI:15377"/>
        <dbReference type="ChEBI" id="CHEBI:15378"/>
        <dbReference type="ChEBI" id="CHEBI:15947"/>
        <dbReference type="ChEBI" id="CHEBI:29991"/>
        <dbReference type="ChEBI" id="CHEBI:58080"/>
        <dbReference type="EC" id="3.5.1.26"/>
    </reaction>
</comment>
<dbReference type="FunFam" id="3.60.20.30:FF:000003">
    <property type="entry name" value="N(4)-(Beta-N-acetylglucosaminyl)-L-asparaginase isoform X1"/>
    <property type="match status" value="1"/>
</dbReference>
<evidence type="ECO:0000256" key="12">
    <source>
        <dbReference type="PIRSR" id="PIRSR600246-2"/>
    </source>
</evidence>
<keyword evidence="14" id="KW-1133">Transmembrane helix</keyword>
<dbReference type="InterPro" id="IPR000246">
    <property type="entry name" value="Peptidase_T2"/>
</dbReference>
<keyword evidence="3" id="KW-0378">Hydrolase</keyword>
<accession>A0A6P7G745</accession>
<dbReference type="Gene3D" id="3.60.20.30">
    <property type="entry name" value="(Glycosyl)asparaginase"/>
    <property type="match status" value="1"/>
</dbReference>
<dbReference type="EC" id="3.5.1.26" evidence="7"/>
<evidence type="ECO:0000313" key="15">
    <source>
        <dbReference type="RefSeq" id="XP_028140340.1"/>
    </source>
</evidence>
<evidence type="ECO:0000256" key="9">
    <source>
        <dbReference type="ARBA" id="ARBA00079301"/>
    </source>
</evidence>
<reference evidence="15" key="1">
    <citation type="submission" date="2025-08" db="UniProtKB">
        <authorList>
            <consortium name="RefSeq"/>
        </authorList>
    </citation>
    <scope>IDENTIFICATION</scope>
    <source>
        <tissue evidence="15">Whole insect</tissue>
    </source>
</reference>
<evidence type="ECO:0000256" key="14">
    <source>
        <dbReference type="SAM" id="Phobius"/>
    </source>
</evidence>
<dbReference type="PANTHER" id="PTHR10188:SF6">
    <property type="entry name" value="N(4)-(BETA-N-ACETYLGLUCOSAMINYL)-L-ASPARAGINASE"/>
    <property type="match status" value="1"/>
</dbReference>
<comment type="similarity">
    <text evidence="1">Belongs to the Ntn-hydrolase family.</text>
</comment>
<sequence>MAENVISRHVVVVVVVVFLHIYKKNNIMNYPIFIIYFLFHGSFADLPLVVNTWGFQNATRAAWKVLAFGETKQLDLAVDALAAGCKTCQDERCDTTVGYGGSPDENGETALDAMIFDGDTINMGAVGGLRRIKNAIFVAKYVLENTEHSLLVGSLATSFSKNLGFEEESLATNYSLNQWESWKQEKCQPNFWKNVSPDSKTSCGPYTPIESDFENQIFKEIPSVYDSTNHDTIGMIVMTGKGRIVAGTSTNGAKFKIPGRVGDSPIPGAGAYADSAVGAAVATGDGDIMMRFLPSFLAVEKLRDGASPSKAAIIAIARIAEKYRTFFGGIVVVDKKGNVGAACNGMDKFPFTIANNKYPEGIIKYIVNCTNYED</sequence>
<dbReference type="PANTHER" id="PTHR10188">
    <property type="entry name" value="L-ASPARAGINASE"/>
    <property type="match status" value="1"/>
</dbReference>
<dbReference type="InterPro" id="IPR029055">
    <property type="entry name" value="Ntn_hydrolases_N"/>
</dbReference>
<dbReference type="GO" id="GO:0005764">
    <property type="term" value="C:lysosome"/>
    <property type="evidence" value="ECO:0007669"/>
    <property type="project" value="TreeGrafter"/>
</dbReference>
<evidence type="ECO:0000256" key="13">
    <source>
        <dbReference type="PIRSR" id="PIRSR600246-3"/>
    </source>
</evidence>
<name>A0A6P7G745_DIAVI</name>
<comment type="function">
    <text evidence="6">Cleaves the GlcNAc-Asn bond which joins oligosaccharides to the peptide of asparagine-linked glycoproteins.</text>
</comment>
<dbReference type="SUPFAM" id="SSF56235">
    <property type="entry name" value="N-terminal nucleophile aminohydrolases (Ntn hydrolases)"/>
    <property type="match status" value="1"/>
</dbReference>
<protein>
    <recommendedName>
        <fullName evidence="7">N(4)-(beta-N-acetylglucosaminyl)-L-asparaginase</fullName>
        <ecNumber evidence="7">3.5.1.26</ecNumber>
    </recommendedName>
    <alternativeName>
        <fullName evidence="9">Aspartylglucosaminidase</fullName>
    </alternativeName>
    <alternativeName>
        <fullName evidence="8">Glycosylasparaginase</fullName>
    </alternativeName>
    <alternativeName>
        <fullName evidence="10">N4-(N-acetyl-beta-glucosaminyl)-L-asparagine amidase</fullName>
    </alternativeName>
</protein>
<keyword evidence="14" id="KW-0472">Membrane</keyword>
<evidence type="ECO:0000256" key="8">
    <source>
        <dbReference type="ARBA" id="ARBA00078726"/>
    </source>
</evidence>
<keyword evidence="14" id="KW-0812">Transmembrane</keyword>
<dbReference type="Pfam" id="PF01112">
    <property type="entry name" value="Asparaginase_2"/>
    <property type="match status" value="1"/>
</dbReference>
<evidence type="ECO:0000256" key="5">
    <source>
        <dbReference type="ARBA" id="ARBA00050421"/>
    </source>
</evidence>
<evidence type="ECO:0000256" key="2">
    <source>
        <dbReference type="ARBA" id="ARBA00022670"/>
    </source>
</evidence>
<evidence type="ECO:0000256" key="4">
    <source>
        <dbReference type="ARBA" id="ARBA00022813"/>
    </source>
</evidence>
<dbReference type="CDD" id="cd04513">
    <property type="entry name" value="Glycosylasparaginase"/>
    <property type="match status" value="1"/>
</dbReference>
<dbReference type="GO" id="GO:0003948">
    <property type="term" value="F:N4-(beta-N-acetylglucosaminyl)-L-asparaginase activity"/>
    <property type="evidence" value="ECO:0007669"/>
    <property type="project" value="UniProtKB-EC"/>
</dbReference>
<evidence type="ECO:0000256" key="11">
    <source>
        <dbReference type="PIRSR" id="PIRSR600246-1"/>
    </source>
</evidence>
<feature type="transmembrane region" description="Helical" evidence="14">
    <location>
        <begin position="34"/>
        <end position="55"/>
    </location>
</feature>
<dbReference type="GO" id="GO:0008233">
    <property type="term" value="F:peptidase activity"/>
    <property type="evidence" value="ECO:0007669"/>
    <property type="project" value="UniProtKB-KW"/>
</dbReference>
<feature type="transmembrane region" description="Helical" evidence="14">
    <location>
        <begin position="6"/>
        <end position="22"/>
    </location>
</feature>
<feature type="site" description="Cleavage; by autolysis" evidence="13">
    <location>
        <begin position="231"/>
        <end position="232"/>
    </location>
</feature>
<proteinExistence type="inferred from homology"/>
<dbReference type="AlphaFoldDB" id="A0A6P7G745"/>
<feature type="active site" description="Nucleophile" evidence="11">
    <location>
        <position position="232"/>
    </location>
</feature>
<evidence type="ECO:0000256" key="1">
    <source>
        <dbReference type="ARBA" id="ARBA00010872"/>
    </source>
</evidence>
<evidence type="ECO:0000256" key="3">
    <source>
        <dbReference type="ARBA" id="ARBA00022801"/>
    </source>
</evidence>